<feature type="domain" description="Transposase putative helix-turn-helix" evidence="1">
    <location>
        <begin position="4"/>
        <end position="24"/>
    </location>
</feature>
<evidence type="ECO:0000313" key="2">
    <source>
        <dbReference type="EMBL" id="BET95547.1"/>
    </source>
</evidence>
<evidence type="ECO:0000313" key="3">
    <source>
        <dbReference type="Proteomes" id="UP001529514"/>
    </source>
</evidence>
<evidence type="ECO:0000259" key="1">
    <source>
        <dbReference type="Pfam" id="PF12323"/>
    </source>
</evidence>
<accession>A0ABN7C1T2</accession>
<keyword evidence="3" id="KW-1185">Reference proteome</keyword>
<dbReference type="Pfam" id="PF12323">
    <property type="entry name" value="HTH_OrfB_IS605"/>
    <property type="match status" value="1"/>
</dbReference>
<reference evidence="2 3" key="1">
    <citation type="submission" date="2023-10" db="EMBL/GenBank/DDBJ databases">
        <title>Xenorhabdus taiwanensis sp. nov., a symbiotic bacterium associated with the entomopathogenic nematode Steinernema taiwanensis.</title>
        <authorList>
            <person name="Tseng C.T."/>
            <person name="Shu H.Y."/>
            <person name="Chen M.H."/>
            <person name="Fang Y.J."/>
            <person name="Wu T.L."/>
            <person name="Lin Y.C."/>
            <person name="Huang C.J."/>
        </authorList>
    </citation>
    <scope>NUCLEOTIDE SEQUENCE [LARGE SCALE GENOMIC DNA]</scope>
    <source>
        <strain evidence="2 3">TCT-1</strain>
    </source>
</reference>
<dbReference type="Proteomes" id="UP001529514">
    <property type="component" value="Chromosome"/>
</dbReference>
<proteinExistence type="predicted"/>
<protein>
    <recommendedName>
        <fullName evidence="1">Transposase putative helix-turn-helix domain-containing protein</fullName>
    </recommendedName>
</protein>
<dbReference type="InterPro" id="IPR021027">
    <property type="entry name" value="Transposase_put_HTH"/>
</dbReference>
<name>A0ABN7C1T2_9GAMM</name>
<sequence length="133" mass="15079">MPSAVRFAYNKALHIKKHIYKQHGVSLTPRKDLNPLLATAKKSRKYAWLKAYDSIALQQAVINLNTAFDNFFNPKRRARFPAFKRKHGKQSSYHCVGVKVLNNANGKTPGQAGPVVCEFENLSPLWSQRSLAR</sequence>
<organism evidence="2 3">
    <name type="scientific">Xenorhabdus taiwanensis</name>
    <dbReference type="NCBI Taxonomy" id="3085177"/>
    <lineage>
        <taxon>Bacteria</taxon>
        <taxon>Pseudomonadati</taxon>
        <taxon>Pseudomonadota</taxon>
        <taxon>Gammaproteobacteria</taxon>
        <taxon>Enterobacterales</taxon>
        <taxon>Morganellaceae</taxon>
        <taxon>Xenorhabdus</taxon>
    </lineage>
</organism>
<dbReference type="EMBL" id="AP028978">
    <property type="protein sequence ID" value="BET95547.1"/>
    <property type="molecule type" value="Genomic_DNA"/>
</dbReference>
<gene>
    <name evidence="2" type="ORF">TCT1_04680</name>
</gene>